<keyword evidence="3" id="KW-1185">Reference proteome</keyword>
<comment type="caution">
    <text evidence="2">The sequence shown here is derived from an EMBL/GenBank/DDBJ whole genome shotgun (WGS) entry which is preliminary data.</text>
</comment>
<sequence length="110" mass="12360">MKEHKINKGNSSRNRKQKTGRNKACRVFVKDGARGESLNIRDDRKLPGERSVNLNLEAAMFVASTSSGLQVSQVDLKSRPKQELRQAWGYMHGGCRQHVSPDAPIQYLPV</sequence>
<feature type="compositionally biased region" description="Basic residues" evidence="1">
    <location>
        <begin position="13"/>
        <end position="23"/>
    </location>
</feature>
<dbReference type="Proteomes" id="UP001283361">
    <property type="component" value="Unassembled WGS sequence"/>
</dbReference>
<organism evidence="2 3">
    <name type="scientific">Elysia crispata</name>
    <name type="common">lettuce slug</name>
    <dbReference type="NCBI Taxonomy" id="231223"/>
    <lineage>
        <taxon>Eukaryota</taxon>
        <taxon>Metazoa</taxon>
        <taxon>Spiralia</taxon>
        <taxon>Lophotrochozoa</taxon>
        <taxon>Mollusca</taxon>
        <taxon>Gastropoda</taxon>
        <taxon>Heterobranchia</taxon>
        <taxon>Euthyneura</taxon>
        <taxon>Panpulmonata</taxon>
        <taxon>Sacoglossa</taxon>
        <taxon>Placobranchoidea</taxon>
        <taxon>Plakobranchidae</taxon>
        <taxon>Elysia</taxon>
    </lineage>
</organism>
<evidence type="ECO:0000313" key="3">
    <source>
        <dbReference type="Proteomes" id="UP001283361"/>
    </source>
</evidence>
<evidence type="ECO:0000313" key="2">
    <source>
        <dbReference type="EMBL" id="KAK3803670.1"/>
    </source>
</evidence>
<feature type="region of interest" description="Disordered" evidence="1">
    <location>
        <begin position="1"/>
        <end position="23"/>
    </location>
</feature>
<name>A0AAE1EEA6_9GAST</name>
<dbReference type="EMBL" id="JAWDGP010000113">
    <property type="protein sequence ID" value="KAK3803670.1"/>
    <property type="molecule type" value="Genomic_DNA"/>
</dbReference>
<accession>A0AAE1EEA6</accession>
<proteinExistence type="predicted"/>
<gene>
    <name evidence="2" type="ORF">RRG08_023384</name>
</gene>
<reference evidence="2" key="1">
    <citation type="journal article" date="2023" name="G3 (Bethesda)">
        <title>A reference genome for the long-term kleptoplast-retaining sea slug Elysia crispata morphotype clarki.</title>
        <authorList>
            <person name="Eastman K.E."/>
            <person name="Pendleton A.L."/>
            <person name="Shaikh M.A."/>
            <person name="Suttiyut T."/>
            <person name="Ogas R."/>
            <person name="Tomko P."/>
            <person name="Gavelis G."/>
            <person name="Widhalm J.R."/>
            <person name="Wisecaver J.H."/>
        </authorList>
    </citation>
    <scope>NUCLEOTIDE SEQUENCE</scope>
    <source>
        <strain evidence="2">ECLA1</strain>
    </source>
</reference>
<evidence type="ECO:0000256" key="1">
    <source>
        <dbReference type="SAM" id="MobiDB-lite"/>
    </source>
</evidence>
<protein>
    <submittedName>
        <fullName evidence="2">Uncharacterized protein</fullName>
    </submittedName>
</protein>
<dbReference type="AlphaFoldDB" id="A0AAE1EEA6"/>